<name>A0A6M3L3S2_9ZZZZ</name>
<dbReference type="AlphaFoldDB" id="A0A6M3L3S2"/>
<sequence length="89" mass="10070">MNYLLKFEELTSHVTSQLEELHKQKRNAVLVAKIISYEDVLRKINELLLREDSNEEEAKSESPVETNPSDSDSGEGAESSTDESTDSRK</sequence>
<feature type="region of interest" description="Disordered" evidence="1">
    <location>
        <begin position="49"/>
        <end position="89"/>
    </location>
</feature>
<proteinExistence type="predicted"/>
<reference evidence="2" key="1">
    <citation type="submission" date="2020-03" db="EMBL/GenBank/DDBJ databases">
        <title>The deep terrestrial virosphere.</title>
        <authorList>
            <person name="Holmfeldt K."/>
            <person name="Nilsson E."/>
            <person name="Simone D."/>
            <person name="Lopez-Fernandez M."/>
            <person name="Wu X."/>
            <person name="de Brujin I."/>
            <person name="Lundin D."/>
            <person name="Andersson A."/>
            <person name="Bertilsson S."/>
            <person name="Dopson M."/>
        </authorList>
    </citation>
    <scope>NUCLEOTIDE SEQUENCE</scope>
    <source>
        <strain evidence="2">MM415B02607</strain>
    </source>
</reference>
<gene>
    <name evidence="2" type="ORF">MM415B02607_0004</name>
</gene>
<organism evidence="2">
    <name type="scientific">viral metagenome</name>
    <dbReference type="NCBI Taxonomy" id="1070528"/>
    <lineage>
        <taxon>unclassified sequences</taxon>
        <taxon>metagenomes</taxon>
        <taxon>organismal metagenomes</taxon>
    </lineage>
</organism>
<feature type="compositionally biased region" description="Basic and acidic residues" evidence="1">
    <location>
        <begin position="49"/>
        <end position="62"/>
    </location>
</feature>
<evidence type="ECO:0000256" key="1">
    <source>
        <dbReference type="SAM" id="MobiDB-lite"/>
    </source>
</evidence>
<evidence type="ECO:0000313" key="2">
    <source>
        <dbReference type="EMBL" id="QJA89110.1"/>
    </source>
</evidence>
<protein>
    <submittedName>
        <fullName evidence="2">Uncharacterized protein</fullName>
    </submittedName>
</protein>
<accession>A0A6M3L3S2</accession>
<feature type="compositionally biased region" description="Acidic residues" evidence="1">
    <location>
        <begin position="72"/>
        <end position="89"/>
    </location>
</feature>
<dbReference type="EMBL" id="MT142824">
    <property type="protein sequence ID" value="QJA89110.1"/>
    <property type="molecule type" value="Genomic_DNA"/>
</dbReference>